<evidence type="ECO:0000256" key="2">
    <source>
        <dbReference type="ARBA" id="ARBA00004496"/>
    </source>
</evidence>
<evidence type="ECO:0000256" key="4">
    <source>
        <dbReference type="ARBA" id="ARBA00022490"/>
    </source>
</evidence>
<dbReference type="Pfam" id="PF05026">
    <property type="entry name" value="DCP2"/>
    <property type="match status" value="1"/>
</dbReference>
<feature type="region of interest" description="Disordered" evidence="11">
    <location>
        <begin position="1"/>
        <end position="78"/>
    </location>
</feature>
<feature type="region of interest" description="Disordered" evidence="11">
    <location>
        <begin position="474"/>
        <end position="494"/>
    </location>
</feature>
<dbReference type="PANTHER" id="PTHR23114">
    <property type="entry name" value="M7GPPPN-MRNA HYDROLASE"/>
    <property type="match status" value="1"/>
</dbReference>
<dbReference type="GO" id="GO:0030145">
    <property type="term" value="F:manganese ion binding"/>
    <property type="evidence" value="ECO:0007669"/>
    <property type="project" value="InterPro"/>
</dbReference>
<sequence>MPPKQQKSKKEPESVQKLLEALQLAQSKTSSSTSSDQPSSSNSQSASASASNPEFKKKPNPNKKYPQNIAPQNQPKTGGIYKKSVAARMQENVEKTSGNSTSKRQRTTSKNTPIAVSNSQTPQTPQHPNPNPNQYKGPRIPQDILDEIEFRFISNMPQAEKHNKIRISFQIELAHWFYIDHIYDSTDRKDVPNIGIRDFFRALFLHCQELRKYARNVEEIIAEWREYKSTVPTYGAIMLDESMQNVLLVQSYFAKGNSWGFPKGKVNQNEDPRDCAIRETLEETGFDFGTISNTEKKVQKFINDTMVRLYIVKNTPKDYAFGPLTRKEIRKIEWFKIADLPTDKGDIVPHLKGYNFFMVIPFVNDIRKYVEKELAKAKKAVKNAEVPKIFSQLFPTSTTPAKKAIPGSAEAENSVDDVLKTPVLKRLTSEELFQSFRKPLPEPSASGISRPTLPDISPEVDGVDSLATLGQCTPLKPPENPTQFPSTQGAPSENCPIIHEEVDQRLGFKRELFQNFFKVDGPEGLKDLIGAATSWLDKVDCVNTVMHPPLPSLTPKNPAATSSSPPQTPPSTSSNRSLKHLIGKPIQPQAIFPPAASASEMGSAEQPKRSSRISLSDNSAFTAIPKQGSSNARITAPPPNFDHQIFNLVTSPVSSGLRSAQVFVIFWVVLCWAASPLSLDQHLPPCAPLPILPTHFLQAMCGLILVIACGVELIAKIMKGNFSSQSD</sequence>
<dbReference type="Gene3D" id="3.90.79.10">
    <property type="entry name" value="Nucleoside Triphosphate Pyrophosphohydrolase"/>
    <property type="match status" value="1"/>
</dbReference>
<comment type="catalytic activity">
    <reaction evidence="9">
        <text>a 5'-end (N(7)-methyl 5'-triphosphoguanosine)-ribonucleoside in mRNA + H2O = N(7)-methyl-GDP + a 5'-end phospho-ribonucleoside in mRNA + 2 H(+)</text>
        <dbReference type="Rhea" id="RHEA:67484"/>
        <dbReference type="Rhea" id="RHEA-COMP:15692"/>
        <dbReference type="Rhea" id="RHEA-COMP:17167"/>
        <dbReference type="ChEBI" id="CHEBI:15377"/>
        <dbReference type="ChEBI" id="CHEBI:15378"/>
        <dbReference type="ChEBI" id="CHEBI:63714"/>
        <dbReference type="ChEBI" id="CHEBI:138282"/>
        <dbReference type="ChEBI" id="CHEBI:156461"/>
        <dbReference type="EC" id="3.6.1.62"/>
    </reaction>
    <physiologicalReaction direction="left-to-right" evidence="9">
        <dbReference type="Rhea" id="RHEA:67485"/>
    </physiologicalReaction>
</comment>
<dbReference type="PANTHER" id="PTHR23114:SF17">
    <property type="entry name" value="M7GPPPN-MRNA HYDROLASE"/>
    <property type="match status" value="1"/>
</dbReference>
<dbReference type="PROSITE" id="PS51462">
    <property type="entry name" value="NUDIX"/>
    <property type="match status" value="1"/>
</dbReference>
<evidence type="ECO:0000256" key="10">
    <source>
        <dbReference type="ARBA" id="ARBA00078183"/>
    </source>
</evidence>
<name>A0A9P1IMB3_9PELO</name>
<dbReference type="Gene3D" id="1.10.10.1050">
    <property type="entry name" value="Dcp2, box A domain"/>
    <property type="match status" value="1"/>
</dbReference>
<dbReference type="SMART" id="SM01125">
    <property type="entry name" value="DCP2"/>
    <property type="match status" value="1"/>
</dbReference>
<proteinExistence type="inferred from homology"/>
<dbReference type="AlphaFoldDB" id="A0A9P1IMB3"/>
<dbReference type="GO" id="GO:0003723">
    <property type="term" value="F:RNA binding"/>
    <property type="evidence" value="ECO:0007669"/>
    <property type="project" value="UniProtKB-KW"/>
</dbReference>
<dbReference type="InterPro" id="IPR015797">
    <property type="entry name" value="NUDIX_hydrolase-like_dom_sf"/>
</dbReference>
<dbReference type="GO" id="GO:0000184">
    <property type="term" value="P:nuclear-transcribed mRNA catabolic process, nonsense-mediated decay"/>
    <property type="evidence" value="ECO:0007669"/>
    <property type="project" value="InterPro"/>
</dbReference>
<evidence type="ECO:0000256" key="7">
    <source>
        <dbReference type="ARBA" id="ARBA00022884"/>
    </source>
</evidence>
<protein>
    <recommendedName>
        <fullName evidence="10">mRNA-decapping enzyme 2</fullName>
    </recommendedName>
</protein>
<feature type="compositionally biased region" description="Polar residues" evidence="11">
    <location>
        <begin position="481"/>
        <end position="491"/>
    </location>
</feature>
<dbReference type="InterPro" id="IPR007722">
    <property type="entry name" value="DCP2_BoxA"/>
</dbReference>
<keyword evidence="8" id="KW-0464">Manganese</keyword>
<keyword evidence="6" id="KW-0378">Hydrolase</keyword>
<feature type="compositionally biased region" description="Low complexity" evidence="11">
    <location>
        <begin position="15"/>
        <end position="53"/>
    </location>
</feature>
<dbReference type="InterPro" id="IPR044099">
    <property type="entry name" value="Dcp2_NUDIX"/>
</dbReference>
<evidence type="ECO:0000256" key="1">
    <source>
        <dbReference type="ARBA" id="ARBA00001936"/>
    </source>
</evidence>
<dbReference type="FunFam" id="3.90.79.10:FF:000003">
    <property type="entry name" value="M7GpppN-mRNA hydrolase isoform 2"/>
    <property type="match status" value="1"/>
</dbReference>
<evidence type="ECO:0000256" key="9">
    <source>
        <dbReference type="ARBA" id="ARBA00047661"/>
    </source>
</evidence>
<feature type="compositionally biased region" description="Polar residues" evidence="11">
    <location>
        <begin position="95"/>
        <end position="116"/>
    </location>
</feature>
<keyword evidence="4" id="KW-0963">Cytoplasm</keyword>
<dbReference type="GO" id="GO:0000932">
    <property type="term" value="C:P-body"/>
    <property type="evidence" value="ECO:0007669"/>
    <property type="project" value="TreeGrafter"/>
</dbReference>
<evidence type="ECO:0000256" key="8">
    <source>
        <dbReference type="ARBA" id="ARBA00023211"/>
    </source>
</evidence>
<evidence type="ECO:0000256" key="11">
    <source>
        <dbReference type="SAM" id="MobiDB-lite"/>
    </source>
</evidence>
<comment type="cofactor">
    <cofactor evidence="1">
        <name>Mn(2+)</name>
        <dbReference type="ChEBI" id="CHEBI:29035"/>
    </cofactor>
</comment>
<keyword evidence="5" id="KW-0479">Metal-binding</keyword>
<dbReference type="OrthoDB" id="18996at2759"/>
<comment type="subcellular location">
    <subcellularLocation>
        <location evidence="2">Cytoplasm</location>
    </subcellularLocation>
</comment>
<feature type="domain" description="Nudix hydrolase" evidence="12">
    <location>
        <begin position="229"/>
        <end position="364"/>
    </location>
</feature>
<evidence type="ECO:0000259" key="12">
    <source>
        <dbReference type="PROSITE" id="PS51462"/>
    </source>
</evidence>
<evidence type="ECO:0000313" key="13">
    <source>
        <dbReference type="EMBL" id="CAI5447692.1"/>
    </source>
</evidence>
<evidence type="ECO:0000256" key="5">
    <source>
        <dbReference type="ARBA" id="ARBA00022723"/>
    </source>
</evidence>
<gene>
    <name evidence="13" type="ORF">CAMP_LOCUS10329</name>
</gene>
<comment type="caution">
    <text evidence="13">The sequence shown here is derived from an EMBL/GenBank/DDBJ whole genome shotgun (WGS) entry which is preliminary data.</text>
</comment>
<feature type="compositionally biased region" description="Low complexity" evidence="11">
    <location>
        <begin position="558"/>
        <end position="574"/>
    </location>
</feature>
<comment type="similarity">
    <text evidence="3">Belongs to the Nudix hydrolase family. DCP2 subfamily.</text>
</comment>
<evidence type="ECO:0000256" key="6">
    <source>
        <dbReference type="ARBA" id="ARBA00022801"/>
    </source>
</evidence>
<dbReference type="InterPro" id="IPR036189">
    <property type="entry name" value="DCP2_BoxA_sf"/>
</dbReference>
<evidence type="ECO:0000313" key="14">
    <source>
        <dbReference type="Proteomes" id="UP001152747"/>
    </source>
</evidence>
<evidence type="ECO:0000256" key="3">
    <source>
        <dbReference type="ARBA" id="ARBA00005279"/>
    </source>
</evidence>
<dbReference type="EMBL" id="CANHGI010000004">
    <property type="protein sequence ID" value="CAI5447692.1"/>
    <property type="molecule type" value="Genomic_DNA"/>
</dbReference>
<dbReference type="GO" id="GO:0000290">
    <property type="term" value="P:deadenylation-dependent decapping of nuclear-transcribed mRNA"/>
    <property type="evidence" value="ECO:0007669"/>
    <property type="project" value="InterPro"/>
</dbReference>
<feature type="region of interest" description="Disordered" evidence="11">
    <location>
        <begin position="90"/>
        <end position="139"/>
    </location>
</feature>
<dbReference type="Pfam" id="PF00293">
    <property type="entry name" value="NUDIX"/>
    <property type="match status" value="1"/>
</dbReference>
<dbReference type="GO" id="GO:0140933">
    <property type="term" value="F:5'-(N(7)-methylguanosine 5'-triphospho)-[mRNA] hydrolase activity"/>
    <property type="evidence" value="ECO:0007669"/>
    <property type="project" value="UniProtKB-EC"/>
</dbReference>
<organism evidence="13 14">
    <name type="scientific">Caenorhabditis angaria</name>
    <dbReference type="NCBI Taxonomy" id="860376"/>
    <lineage>
        <taxon>Eukaryota</taxon>
        <taxon>Metazoa</taxon>
        <taxon>Ecdysozoa</taxon>
        <taxon>Nematoda</taxon>
        <taxon>Chromadorea</taxon>
        <taxon>Rhabditida</taxon>
        <taxon>Rhabditina</taxon>
        <taxon>Rhabditomorpha</taxon>
        <taxon>Rhabditoidea</taxon>
        <taxon>Rhabditidae</taxon>
        <taxon>Peloderinae</taxon>
        <taxon>Caenorhabditis</taxon>
    </lineage>
</organism>
<dbReference type="InterPro" id="IPR020084">
    <property type="entry name" value="NUDIX_hydrolase_CS"/>
</dbReference>
<reference evidence="13" key="1">
    <citation type="submission" date="2022-11" db="EMBL/GenBank/DDBJ databases">
        <authorList>
            <person name="Kikuchi T."/>
        </authorList>
    </citation>
    <scope>NUCLEOTIDE SEQUENCE</scope>
    <source>
        <strain evidence="13">PS1010</strain>
    </source>
</reference>
<dbReference type="PROSITE" id="PS00893">
    <property type="entry name" value="NUDIX_BOX"/>
    <property type="match status" value="1"/>
</dbReference>
<feature type="region of interest" description="Disordered" evidence="11">
    <location>
        <begin position="550"/>
        <end position="578"/>
    </location>
</feature>
<dbReference type="SUPFAM" id="SSF140586">
    <property type="entry name" value="Dcp2 domain-like"/>
    <property type="match status" value="1"/>
</dbReference>
<dbReference type="SUPFAM" id="SSF55811">
    <property type="entry name" value="Nudix"/>
    <property type="match status" value="1"/>
</dbReference>
<keyword evidence="7" id="KW-0694">RNA-binding</keyword>
<dbReference type="Proteomes" id="UP001152747">
    <property type="component" value="Unassembled WGS sequence"/>
</dbReference>
<accession>A0A9P1IMB3</accession>
<dbReference type="CDD" id="cd03672">
    <property type="entry name" value="NUDIX_Dcp2p_Nudt20"/>
    <property type="match status" value="1"/>
</dbReference>
<dbReference type="InterPro" id="IPR000086">
    <property type="entry name" value="NUDIX_hydrolase_dom"/>
</dbReference>
<keyword evidence="14" id="KW-1185">Reference proteome</keyword>